<dbReference type="CDD" id="cd07896">
    <property type="entry name" value="Adenylation_kDNA_ligase_like"/>
    <property type="match status" value="1"/>
</dbReference>
<organism evidence="9 10">
    <name type="scientific">Pseudoalteromonas tunicata D2</name>
    <dbReference type="NCBI Taxonomy" id="87626"/>
    <lineage>
        <taxon>Bacteria</taxon>
        <taxon>Pseudomonadati</taxon>
        <taxon>Pseudomonadota</taxon>
        <taxon>Gammaproteobacteria</taxon>
        <taxon>Alteromonadales</taxon>
        <taxon>Pseudoalteromonadaceae</taxon>
        <taxon>Pseudoalteromonas</taxon>
    </lineage>
</organism>
<dbReference type="Gene3D" id="3.30.1490.70">
    <property type="match status" value="1"/>
</dbReference>
<dbReference type="GO" id="GO:0005524">
    <property type="term" value="F:ATP binding"/>
    <property type="evidence" value="ECO:0007669"/>
    <property type="project" value="InterPro"/>
</dbReference>
<dbReference type="GO" id="GO:0006281">
    <property type="term" value="P:DNA repair"/>
    <property type="evidence" value="ECO:0007669"/>
    <property type="project" value="UniProtKB-KW"/>
</dbReference>
<name>A4CCT6_9GAMM</name>
<reference evidence="9 10" key="1">
    <citation type="submission" date="2006-02" db="EMBL/GenBank/DDBJ databases">
        <authorList>
            <person name="Moran M.A."/>
            <person name="Kjelleberg S."/>
            <person name="Egan S."/>
            <person name="Saunders N."/>
            <person name="Thomas T."/>
            <person name="Ferriera S."/>
            <person name="Johnson J."/>
            <person name="Kravitz S."/>
            <person name="Halpern A."/>
            <person name="Remington K."/>
            <person name="Beeson K."/>
            <person name="Tran B."/>
            <person name="Rogers Y.-H."/>
            <person name="Friedman R."/>
            <person name="Venter J.C."/>
        </authorList>
    </citation>
    <scope>NUCLEOTIDE SEQUENCE [LARGE SCALE GENOMIC DNA]</scope>
    <source>
        <strain evidence="9 10">D2</strain>
    </source>
</reference>
<dbReference type="Pfam" id="PF14743">
    <property type="entry name" value="DNA_ligase_OB_2"/>
    <property type="match status" value="1"/>
</dbReference>
<dbReference type="CDD" id="cd08041">
    <property type="entry name" value="OBF_kDNA_ligase_like"/>
    <property type="match status" value="1"/>
</dbReference>
<keyword evidence="2 9" id="KW-0436">Ligase</keyword>
<dbReference type="GO" id="GO:0006310">
    <property type="term" value="P:DNA recombination"/>
    <property type="evidence" value="ECO:0007669"/>
    <property type="project" value="InterPro"/>
</dbReference>
<dbReference type="NCBIfam" id="NF006592">
    <property type="entry name" value="PRK09125.1"/>
    <property type="match status" value="1"/>
</dbReference>
<dbReference type="Gene3D" id="3.30.470.30">
    <property type="entry name" value="DNA ligase/mRNA capping enzyme"/>
    <property type="match status" value="1"/>
</dbReference>
<evidence type="ECO:0000259" key="7">
    <source>
        <dbReference type="Pfam" id="PF01068"/>
    </source>
</evidence>
<keyword evidence="5" id="KW-0234">DNA repair</keyword>
<comment type="cofactor">
    <cofactor evidence="1">
        <name>a divalent metal cation</name>
        <dbReference type="ChEBI" id="CHEBI:60240"/>
    </cofactor>
</comment>
<keyword evidence="10" id="KW-1185">Reference proteome</keyword>
<evidence type="ECO:0000256" key="6">
    <source>
        <dbReference type="ARBA" id="ARBA00034003"/>
    </source>
</evidence>
<accession>A4CCT6</accession>
<evidence type="ECO:0000256" key="2">
    <source>
        <dbReference type="ARBA" id="ARBA00022598"/>
    </source>
</evidence>
<dbReference type="GO" id="GO:0006260">
    <property type="term" value="P:DNA replication"/>
    <property type="evidence" value="ECO:0007669"/>
    <property type="project" value="UniProtKB-KW"/>
</dbReference>
<proteinExistence type="predicted"/>
<dbReference type="Pfam" id="PF01068">
    <property type="entry name" value="DNA_ligase_A_M"/>
    <property type="match status" value="1"/>
</dbReference>
<dbReference type="AlphaFoldDB" id="A4CCT6"/>
<dbReference type="Proteomes" id="UP000006201">
    <property type="component" value="Unassembled WGS sequence"/>
</dbReference>
<dbReference type="InterPro" id="IPR029319">
    <property type="entry name" value="DNA_ligase_OB"/>
</dbReference>
<evidence type="ECO:0000256" key="3">
    <source>
        <dbReference type="ARBA" id="ARBA00022705"/>
    </source>
</evidence>
<comment type="catalytic activity">
    <reaction evidence="6">
        <text>ATP + (deoxyribonucleotide)n-3'-hydroxyl + 5'-phospho-(deoxyribonucleotide)m = (deoxyribonucleotide)n+m + AMP + diphosphate.</text>
        <dbReference type="EC" id="6.5.1.1"/>
    </reaction>
</comment>
<keyword evidence="4" id="KW-0227">DNA damage</keyword>
<protein>
    <submittedName>
        <fullName evidence="9">DNA ligase</fullName>
        <ecNumber evidence="9">6.5.1.1</ecNumber>
    </submittedName>
</protein>
<dbReference type="EC" id="6.5.1.1" evidence="9"/>
<dbReference type="PANTHER" id="PTHR47810:SF1">
    <property type="entry name" value="DNA LIGASE B"/>
    <property type="match status" value="1"/>
</dbReference>
<dbReference type="GO" id="GO:0003910">
    <property type="term" value="F:DNA ligase (ATP) activity"/>
    <property type="evidence" value="ECO:0007669"/>
    <property type="project" value="UniProtKB-EC"/>
</dbReference>
<evidence type="ECO:0000313" key="9">
    <source>
        <dbReference type="EMBL" id="EAR27379.1"/>
    </source>
</evidence>
<keyword evidence="3" id="KW-0235">DNA replication</keyword>
<dbReference type="SUPFAM" id="SSF56091">
    <property type="entry name" value="DNA ligase/mRNA capping enzyme, catalytic domain"/>
    <property type="match status" value="1"/>
</dbReference>
<dbReference type="EMBL" id="AAOH01000006">
    <property type="protein sequence ID" value="EAR27379.1"/>
    <property type="molecule type" value="Genomic_DNA"/>
</dbReference>
<gene>
    <name evidence="9" type="ORF">PTD2_15107</name>
</gene>
<dbReference type="InterPro" id="IPR012340">
    <property type="entry name" value="NA-bd_OB-fold"/>
</dbReference>
<feature type="domain" description="ATP-dependent DNA ligase family profile" evidence="7">
    <location>
        <begin position="32"/>
        <end position="187"/>
    </location>
</feature>
<dbReference type="SUPFAM" id="SSF50249">
    <property type="entry name" value="Nucleic acid-binding proteins"/>
    <property type="match status" value="1"/>
</dbReference>
<evidence type="ECO:0000313" key="10">
    <source>
        <dbReference type="Proteomes" id="UP000006201"/>
    </source>
</evidence>
<dbReference type="InterPro" id="IPR012310">
    <property type="entry name" value="DNA_ligase_ATP-dep_cent"/>
</dbReference>
<dbReference type="STRING" id="87626.PTD2_15107"/>
<evidence type="ECO:0000259" key="8">
    <source>
        <dbReference type="Pfam" id="PF14743"/>
    </source>
</evidence>
<sequence>MLCIWLQPVQAAEPMPVQLATVYQNTVVVSDYFASEKYDGIRAIWDGKQLTTRSGHVIAAPNWFTERLPALWLDGELWAGRNKFEQVSATVRDNTPDDQAWRAINYLIFDAPDQQQPFSWRVQHYQHIVQMINQPFIKAVEQHSFNDNQQLQLFLDSITKQGGEGVMLHRKTALFKDGRSDNLIKLKPYMDSEAQVVAHVAGKGKYLNMLGALSVRTPEGIEFKIGTGFSDADRLNPPAIGAQITYRYHGFTKNGVPRFASYLRVRNEP</sequence>
<evidence type="ECO:0000256" key="5">
    <source>
        <dbReference type="ARBA" id="ARBA00023204"/>
    </source>
</evidence>
<dbReference type="InterPro" id="IPR050326">
    <property type="entry name" value="NAD_dep_DNA_ligaseB"/>
</dbReference>
<dbReference type="HOGENOM" id="CLU_021047_0_0_6"/>
<comment type="caution">
    <text evidence="9">The sequence shown here is derived from an EMBL/GenBank/DDBJ whole genome shotgun (WGS) entry which is preliminary data.</text>
</comment>
<dbReference type="eggNOG" id="COG1793">
    <property type="taxonomic scope" value="Bacteria"/>
</dbReference>
<feature type="domain" description="DNA ligase OB-like" evidence="8">
    <location>
        <begin position="202"/>
        <end position="266"/>
    </location>
</feature>
<dbReference type="PANTHER" id="PTHR47810">
    <property type="entry name" value="DNA LIGASE"/>
    <property type="match status" value="1"/>
</dbReference>
<dbReference type="Gene3D" id="2.40.50.140">
    <property type="entry name" value="Nucleic acid-binding proteins"/>
    <property type="match status" value="1"/>
</dbReference>
<evidence type="ECO:0000256" key="1">
    <source>
        <dbReference type="ARBA" id="ARBA00001968"/>
    </source>
</evidence>
<evidence type="ECO:0000256" key="4">
    <source>
        <dbReference type="ARBA" id="ARBA00022763"/>
    </source>
</evidence>